<gene>
    <name evidence="1" type="ORF">MNB_SV-6-695</name>
</gene>
<dbReference type="EMBL" id="FPHC01000041">
    <property type="protein sequence ID" value="SFV57165.1"/>
    <property type="molecule type" value="Genomic_DNA"/>
</dbReference>
<dbReference type="SUPFAM" id="SSF160387">
    <property type="entry name" value="NosL/MerB-like"/>
    <property type="match status" value="1"/>
</dbReference>
<dbReference type="AlphaFoldDB" id="A0A1W1BUK4"/>
<keyword evidence="1" id="KW-0449">Lipoprotein</keyword>
<evidence type="ECO:0000313" key="1">
    <source>
        <dbReference type="EMBL" id="SFV57165.1"/>
    </source>
</evidence>
<protein>
    <submittedName>
        <fullName evidence="1">Nitrous oxide reductase maturation protein, outer-membrane lipoprotein NosL</fullName>
    </submittedName>
</protein>
<accession>A0A1W1BUK4</accession>
<name>A0A1W1BUK4_9ZZZZ</name>
<dbReference type="InterPro" id="IPR008719">
    <property type="entry name" value="N2O_reductase_NosL"/>
</dbReference>
<proteinExistence type="predicted"/>
<organism evidence="1">
    <name type="scientific">hydrothermal vent metagenome</name>
    <dbReference type="NCBI Taxonomy" id="652676"/>
    <lineage>
        <taxon>unclassified sequences</taxon>
        <taxon>metagenomes</taxon>
        <taxon>ecological metagenomes</taxon>
    </lineage>
</organism>
<sequence>MNAFRVILLLSISLLYFSGCEKRSVTTELRDVHWDRDMCARCKMVVSDRHHAIQVIDPNSGKSYMFDDIGCTILWFDDEQIEWRDSAKIWITDVSTGEWIDARSAFYDSGNITPMAYGFAAHKSKESIKDGKEIIHYKDLAKRVRAIESENNARGVTK</sequence>
<dbReference type="PANTHER" id="PTHR41247:SF1">
    <property type="entry name" value="HTH-TYPE TRANSCRIPTIONAL REPRESSOR YCNK"/>
    <property type="match status" value="1"/>
</dbReference>
<dbReference type="PANTHER" id="PTHR41247">
    <property type="entry name" value="HTH-TYPE TRANSCRIPTIONAL REPRESSOR YCNK"/>
    <property type="match status" value="1"/>
</dbReference>
<reference evidence="1" key="1">
    <citation type="submission" date="2016-10" db="EMBL/GenBank/DDBJ databases">
        <authorList>
            <person name="de Groot N.N."/>
        </authorList>
    </citation>
    <scope>NUCLEOTIDE SEQUENCE</scope>
</reference>